<keyword evidence="2" id="KW-0472">Membrane</keyword>
<evidence type="ECO:0000313" key="4">
    <source>
        <dbReference type="Proteomes" id="UP000801492"/>
    </source>
</evidence>
<organism evidence="3 4">
    <name type="scientific">Ignelater luminosus</name>
    <name type="common">Cucubano</name>
    <name type="synonym">Pyrophorus luminosus</name>
    <dbReference type="NCBI Taxonomy" id="2038154"/>
    <lineage>
        <taxon>Eukaryota</taxon>
        <taxon>Metazoa</taxon>
        <taxon>Ecdysozoa</taxon>
        <taxon>Arthropoda</taxon>
        <taxon>Hexapoda</taxon>
        <taxon>Insecta</taxon>
        <taxon>Pterygota</taxon>
        <taxon>Neoptera</taxon>
        <taxon>Endopterygota</taxon>
        <taxon>Coleoptera</taxon>
        <taxon>Polyphaga</taxon>
        <taxon>Elateriformia</taxon>
        <taxon>Elateroidea</taxon>
        <taxon>Elateridae</taxon>
        <taxon>Agrypninae</taxon>
        <taxon>Pyrophorini</taxon>
        <taxon>Ignelater</taxon>
    </lineage>
</organism>
<comment type="caution">
    <text evidence="3">The sequence shown here is derived from an EMBL/GenBank/DDBJ whole genome shotgun (WGS) entry which is preliminary data.</text>
</comment>
<reference evidence="3" key="1">
    <citation type="submission" date="2019-08" db="EMBL/GenBank/DDBJ databases">
        <title>The genome of the North American firefly Photinus pyralis.</title>
        <authorList>
            <consortium name="Photinus pyralis genome working group"/>
            <person name="Fallon T.R."/>
            <person name="Sander Lower S.E."/>
            <person name="Weng J.-K."/>
        </authorList>
    </citation>
    <scope>NUCLEOTIDE SEQUENCE</scope>
    <source>
        <strain evidence="3">TRF0915ILg1</strain>
        <tissue evidence="3">Whole body</tissue>
    </source>
</reference>
<dbReference type="OrthoDB" id="5596951at2759"/>
<dbReference type="Proteomes" id="UP000801492">
    <property type="component" value="Unassembled WGS sequence"/>
</dbReference>
<name>A0A8K0GDR0_IGNLU</name>
<keyword evidence="2" id="KW-1133">Transmembrane helix</keyword>
<feature type="transmembrane region" description="Helical" evidence="2">
    <location>
        <begin position="372"/>
        <end position="399"/>
    </location>
</feature>
<dbReference type="GO" id="GO:0007165">
    <property type="term" value="P:signal transduction"/>
    <property type="evidence" value="ECO:0007669"/>
    <property type="project" value="TreeGrafter"/>
</dbReference>
<comment type="similarity">
    <text evidence="1">Belongs to the LIMR family.</text>
</comment>
<feature type="transmembrane region" description="Helical" evidence="2">
    <location>
        <begin position="24"/>
        <end position="44"/>
    </location>
</feature>
<feature type="transmembrane region" description="Helical" evidence="2">
    <location>
        <begin position="463"/>
        <end position="486"/>
    </location>
</feature>
<dbReference type="Pfam" id="PF04791">
    <property type="entry name" value="LMBR1"/>
    <property type="match status" value="1"/>
</dbReference>
<feature type="transmembrane region" description="Helical" evidence="2">
    <location>
        <begin position="420"/>
        <end position="443"/>
    </location>
</feature>
<sequence length="526" mass="59690">MDEIEDETTDLREQIFHNNVREQIIFLLLFILLYLASFALLGRFKRKGREDYYSTDEDEVMVYRISTWLCTFSLAVSIGAVLLLPFSIISNEVLILYPKSYYVKWLNSSLVQGLWNYVFLFSNLSLFVLLPFAYLFTESEGFFGHRKGLMARVQETFIVLALHAMAVIGITCVISALIDKDKSSIQTLLNLWSYHLPFLYSCISFLGVVMLLVCTPLGFVRLFDIVGQYLIKPQFLHDIDEEYHAYALEEECLRRRLKHAQVTGKSYMSPAPMSLDQAKPILQDEYETPGELFRLRNGKLQSALGLRLTEVELKRRLLDKQRQTSSLRRNVLYPVAMILLIGLTGITVFMVLTNTVELLVGIKALPLSSRQFTLGITSLSMLGPFGAFLEIVLILYLIATSSIGLYSSPPMSRIRPRTKSTPFNLVIANCALILILSSALPLLSKILGITNFDLLGDFGSIEWLGNFQIVFIYNLVFATAATLCIANNFTARVRRELYARILTFFENLHPTSVPSRTPRPSLGKID</sequence>
<dbReference type="EMBL" id="VTPC01006943">
    <property type="protein sequence ID" value="KAF2894523.1"/>
    <property type="molecule type" value="Genomic_DNA"/>
</dbReference>
<evidence type="ECO:0000256" key="1">
    <source>
        <dbReference type="ARBA" id="ARBA00010487"/>
    </source>
</evidence>
<dbReference type="PANTHER" id="PTHR12625">
    <property type="entry name" value="LIPOCALIN-1 INTERACTING MEMBRANE RECEPTOR LIMR"/>
    <property type="match status" value="1"/>
</dbReference>
<evidence type="ECO:0000313" key="3">
    <source>
        <dbReference type="EMBL" id="KAF2894523.1"/>
    </source>
</evidence>
<feature type="transmembrane region" description="Helical" evidence="2">
    <location>
        <begin position="198"/>
        <end position="223"/>
    </location>
</feature>
<accession>A0A8K0GDR0</accession>
<dbReference type="GO" id="GO:0005886">
    <property type="term" value="C:plasma membrane"/>
    <property type="evidence" value="ECO:0007669"/>
    <property type="project" value="TreeGrafter"/>
</dbReference>
<evidence type="ECO:0000256" key="2">
    <source>
        <dbReference type="SAM" id="Phobius"/>
    </source>
</evidence>
<dbReference type="PRINTS" id="PR01692">
    <property type="entry name" value="LIPOCALINIMR"/>
</dbReference>
<dbReference type="InterPro" id="IPR008075">
    <property type="entry name" value="LIMR"/>
</dbReference>
<gene>
    <name evidence="3" type="ORF">ILUMI_11651</name>
</gene>
<feature type="transmembrane region" description="Helical" evidence="2">
    <location>
        <begin position="331"/>
        <end position="352"/>
    </location>
</feature>
<keyword evidence="2" id="KW-0812">Transmembrane</keyword>
<dbReference type="AlphaFoldDB" id="A0A8K0GDR0"/>
<evidence type="ECO:0008006" key="5">
    <source>
        <dbReference type="Google" id="ProtNLM"/>
    </source>
</evidence>
<dbReference type="InterPro" id="IPR006876">
    <property type="entry name" value="LMBR1-like_membr_prot"/>
</dbReference>
<protein>
    <recommendedName>
        <fullName evidence="5">Protein LMBR1L</fullName>
    </recommendedName>
</protein>
<dbReference type="GO" id="GO:0004888">
    <property type="term" value="F:transmembrane signaling receptor activity"/>
    <property type="evidence" value="ECO:0007669"/>
    <property type="project" value="TreeGrafter"/>
</dbReference>
<keyword evidence="4" id="KW-1185">Reference proteome</keyword>
<proteinExistence type="inferred from homology"/>
<dbReference type="PANTHER" id="PTHR12625:SF0">
    <property type="entry name" value="PROTEIN LILIPOD"/>
    <property type="match status" value="1"/>
</dbReference>
<feature type="transmembrane region" description="Helical" evidence="2">
    <location>
        <begin position="157"/>
        <end position="178"/>
    </location>
</feature>
<feature type="transmembrane region" description="Helical" evidence="2">
    <location>
        <begin position="65"/>
        <end position="89"/>
    </location>
</feature>
<feature type="transmembrane region" description="Helical" evidence="2">
    <location>
        <begin position="114"/>
        <end position="136"/>
    </location>
</feature>